<feature type="transmembrane region" description="Helical" evidence="1">
    <location>
        <begin position="45"/>
        <end position="62"/>
    </location>
</feature>
<keyword evidence="1" id="KW-0472">Membrane</keyword>
<evidence type="ECO:0000256" key="1">
    <source>
        <dbReference type="SAM" id="Phobius"/>
    </source>
</evidence>
<sequence length="63" mass="7643">MASVAFILRSKKGTYFRFLKEKVIPCFQYFSKEAILKRLIKCNRILNLKLFISFLYFEILTWN</sequence>
<gene>
    <name evidence="2" type="ORF">HYN43_029435</name>
</gene>
<dbReference type="Proteomes" id="UP000270046">
    <property type="component" value="Chromosome"/>
</dbReference>
<protein>
    <submittedName>
        <fullName evidence="2">Uncharacterized protein</fullName>
    </submittedName>
</protein>
<keyword evidence="1" id="KW-0812">Transmembrane</keyword>
<dbReference type="AlphaFoldDB" id="A0A494W755"/>
<evidence type="ECO:0000313" key="3">
    <source>
        <dbReference type="Proteomes" id="UP000270046"/>
    </source>
</evidence>
<organism evidence="2 3">
    <name type="scientific">Mucilaginibacter celer</name>
    <dbReference type="NCBI Taxonomy" id="2305508"/>
    <lineage>
        <taxon>Bacteria</taxon>
        <taxon>Pseudomonadati</taxon>
        <taxon>Bacteroidota</taxon>
        <taxon>Sphingobacteriia</taxon>
        <taxon>Sphingobacteriales</taxon>
        <taxon>Sphingobacteriaceae</taxon>
        <taxon>Mucilaginibacter</taxon>
    </lineage>
</organism>
<evidence type="ECO:0000313" key="2">
    <source>
        <dbReference type="EMBL" id="AYL99142.1"/>
    </source>
</evidence>
<accession>A0A494W755</accession>
<dbReference type="EMBL" id="CP032869">
    <property type="protein sequence ID" value="AYL99142.1"/>
    <property type="molecule type" value="Genomic_DNA"/>
</dbReference>
<proteinExistence type="predicted"/>
<keyword evidence="1" id="KW-1133">Transmembrane helix</keyword>
<keyword evidence="3" id="KW-1185">Reference proteome</keyword>
<name>A0A494W755_9SPHI</name>
<dbReference type="KEGG" id="muh:HYN43_029435"/>
<reference evidence="2 3" key="1">
    <citation type="submission" date="2018-10" db="EMBL/GenBank/DDBJ databases">
        <title>Genome sequencing of Mucilaginibacter sp. HYN0043.</title>
        <authorList>
            <person name="Kim M."/>
            <person name="Yi H."/>
        </authorList>
    </citation>
    <scope>NUCLEOTIDE SEQUENCE [LARGE SCALE GENOMIC DNA]</scope>
    <source>
        <strain evidence="2 3">HYN0043</strain>
    </source>
</reference>